<dbReference type="CDD" id="cd01644">
    <property type="entry name" value="RT_pepA17"/>
    <property type="match status" value="1"/>
</dbReference>
<dbReference type="InterPro" id="IPR001878">
    <property type="entry name" value="Znf_CCHC"/>
</dbReference>
<evidence type="ECO:0000259" key="8">
    <source>
        <dbReference type="PROSITE" id="PS50158"/>
    </source>
</evidence>
<dbReference type="PROSITE" id="PS50158">
    <property type="entry name" value="ZF_CCHC"/>
    <property type="match status" value="1"/>
</dbReference>
<evidence type="ECO:0000256" key="1">
    <source>
        <dbReference type="ARBA" id="ARBA00022723"/>
    </source>
</evidence>
<feature type="compositionally biased region" description="Basic and acidic residues" evidence="6">
    <location>
        <begin position="289"/>
        <end position="307"/>
    </location>
</feature>
<dbReference type="PANTHER" id="PTHR47331">
    <property type="entry name" value="PHD-TYPE DOMAIN-CONTAINING PROTEIN"/>
    <property type="match status" value="1"/>
</dbReference>
<dbReference type="SMART" id="SM00343">
    <property type="entry name" value="ZnF_C2HC"/>
    <property type="match status" value="1"/>
</dbReference>
<feature type="region of interest" description="Disordered" evidence="6">
    <location>
        <begin position="719"/>
        <end position="739"/>
    </location>
</feature>
<evidence type="ECO:0000259" key="7">
    <source>
        <dbReference type="PROSITE" id="PS50016"/>
    </source>
</evidence>
<keyword evidence="11" id="KW-1185">Reference proteome</keyword>
<reference evidence="11" key="1">
    <citation type="journal article" date="2015" name="Proc. Natl. Acad. Sci. U.S.A.">
        <title>Genome sequence of the Asian Tiger mosquito, Aedes albopictus, reveals insights into its biology, genetics, and evolution.</title>
        <authorList>
            <person name="Chen X.G."/>
            <person name="Jiang X."/>
            <person name="Gu J."/>
            <person name="Xu M."/>
            <person name="Wu Y."/>
            <person name="Deng Y."/>
            <person name="Zhang C."/>
            <person name="Bonizzoni M."/>
            <person name="Dermauw W."/>
            <person name="Vontas J."/>
            <person name="Armbruster P."/>
            <person name="Huang X."/>
            <person name="Yang Y."/>
            <person name="Zhang H."/>
            <person name="He W."/>
            <person name="Peng H."/>
            <person name="Liu Y."/>
            <person name="Wu K."/>
            <person name="Chen J."/>
            <person name="Lirakis M."/>
            <person name="Topalis P."/>
            <person name="Van Leeuwen T."/>
            <person name="Hall A.B."/>
            <person name="Jiang X."/>
            <person name="Thorpe C."/>
            <person name="Mueller R.L."/>
            <person name="Sun C."/>
            <person name="Waterhouse R.M."/>
            <person name="Yan G."/>
            <person name="Tu Z.J."/>
            <person name="Fang X."/>
            <person name="James A.A."/>
        </authorList>
    </citation>
    <scope>NUCLEOTIDE SEQUENCE [LARGE SCALE GENOMIC DNA]</scope>
    <source>
        <strain evidence="11">Foshan</strain>
    </source>
</reference>
<evidence type="ECO:0000256" key="2">
    <source>
        <dbReference type="ARBA" id="ARBA00022771"/>
    </source>
</evidence>
<proteinExistence type="predicted"/>
<dbReference type="InterPro" id="IPR043502">
    <property type="entry name" value="DNA/RNA_pol_sf"/>
</dbReference>
<dbReference type="InterPro" id="IPR001965">
    <property type="entry name" value="Znf_PHD"/>
</dbReference>
<feature type="domain" description="PHD-type" evidence="7">
    <location>
        <begin position="15"/>
        <end position="64"/>
    </location>
</feature>
<organism evidence="10 11">
    <name type="scientific">Aedes albopictus</name>
    <name type="common">Asian tiger mosquito</name>
    <name type="synonym">Stegomyia albopicta</name>
    <dbReference type="NCBI Taxonomy" id="7160"/>
    <lineage>
        <taxon>Eukaryota</taxon>
        <taxon>Metazoa</taxon>
        <taxon>Ecdysozoa</taxon>
        <taxon>Arthropoda</taxon>
        <taxon>Hexapoda</taxon>
        <taxon>Insecta</taxon>
        <taxon>Pterygota</taxon>
        <taxon>Neoptera</taxon>
        <taxon>Endopterygota</taxon>
        <taxon>Diptera</taxon>
        <taxon>Nematocera</taxon>
        <taxon>Culicoidea</taxon>
        <taxon>Culicidae</taxon>
        <taxon>Culicinae</taxon>
        <taxon>Aedini</taxon>
        <taxon>Aedes</taxon>
        <taxon>Stegomyia</taxon>
    </lineage>
</organism>
<name>A0ABM1YVM4_AEDAL</name>
<sequence>MDAQHQTATPPPRPGYSCVACKRPDSADNIVACDTCSLWWHYTCAGVTDSVRDQEWTCRRCLPAPTVPQSVRSTTSSRRAILQMKRLAEQQELERKQLELERKQLELQKKHSQEKFDLEETLAEEEDNRSVRSRVIEIESREKQVSTWIDQHTPATNQPVVPASHVAALTELPQPMQPLINNLPDEEQGAVGGYDCLRQPDPQKATTPTDEVTIERAVQSGFQRLQQQLAQCQQQPEPTLAQIQDLEAQLQRFRIQLQQRNQSTPLKLPVPSTSKGAIPKAQCITQTNRTRESVEKQTDPLVDQHGRDTVPLAKSVPMAAPLEQSRQVIFSNRSASNLISNEQPRSHQARSDLLPHETDSYEQPRTLHAPSNILPPGSDPFRQQHSAQFNYYDAPGNSSSLAQPQVYSAPSSFPAVLPTAVLRRPSQEQLAARQVMPRDLPEFSGDPEEWPIFFSSFTNSTAACGFSNVENLARLQRCLKGSALKSVRYYLLSPDSVPDVMDTLRTLYGRPEVIINRLIRTVRETPNPKSERLDSLIDFGMSVRNLTQHLVAAGQQAHLANPALLQELVEKLPANVKLQWAQHLSFRPDASLRNFSDFMSTIVESVSKVVIFSGGQQDKSRSKDKSFVHAHAEQPTSGNAVKDKTEQDKVCLFCGKAGHRMKDCTKFQKLAVDDRWKNVQMLKVCRTCLNLHGRRTCRISSRCGIDGCQFRHHQLLHQKSEEINKKTPEVRRTEDHAHHHHEQSILFRIIPIKIHGTTKSVNAFAFLDEGSSATLVERSLVEELGIEGPNVPLCLKWTANMTRNEEESQVVSLEVSGVDQKNRLHLVNVRTVESLNLPTQTLRFDELQKDHPHLKGLPIHNYENATPKLLVGLRNLQFAVPLKVKQGRSGVIATKTRLGWCVYGSLDEVQNNAEFSYHVCECEAEEKLEQLVKEYFNAEDCGVRHQDILESDAETRARKIMEATTSRIGNRFETGLVWKTDIVEFPDSFPMALRRLQCLERRMDKDPLLKENIHRPVQEYQQKGFAHLATEDELAEVDPRRIWYLPLGAVYNPKKPGKVRLIWDAAAKVDGISLNSLLLPGPDLLVSLVSVQFLFRQYPVAVSGDIKEMFHQTRVIERDRPSQSFLFRSNPLQKPDVYIMDVLTFGATSSPTSAQFVKNRNAQEFADEFPRAADAIIKRHYVDDYLDSFETIDEAKTVSGEVKWIHAQGGFEIRNWSSNQKAVLDHLGEAPKQETIDLSLQSKTERVLGMLWCTREDVLCFSTVFKDEIATLIETGTKPTKRQVLKCIMSLFDPLGLLACVLVHGKVIMQSIWRSGIKWDECIDENVYQEWTKWIGLLDDVSTVKIPRCYFHNASLDLYRSLEAHVFVDASEAAYAAVVYFRIVNQNGTGTCALVSAKTKVAPLRYVSIPRLELMAAVLGVRLFSFVRDNHSVKINRAIYWSDSEVTLAWIRSEHRKYRPFVACRVGEILSSTNVNDWRHVPSKMNVSDEATKWTDGLSLGASSRWFNGPAYLQLPENEWPKSKRSIATTDEELRACHLHQESDVLCSPIDYSRFSNWNRLLRTTAYVIRFGTPRSRNTSGKRIYHLLTHEELKVAEILLWKLIQSEAYPDEIAILSKNRTLPMDKQLVLDKSSPLWSLSPMLDENGILRIDSRITAAQGVAEDLKFPIILPRKHSVTILIVNDYHRKFLHGNSETVANEIRQRFYVAHLRTVVKGLEKRCQWCRVYKAKPSTPRMSPLPEARLSPGVRPFTNIGVDYFGPILVKVNRSVAKRWVCLITCLTIRAVHVEVAYDLSTKSCIACLRRFVCRRGAPKEIYSDNGRNFTGANRVLRDQIHQIERETATTFISTETKWFFIPPSCPHMGGSWERMVRSIKTAMTSLPQDEKLNDEGLLTVLAEAEAIVNSRPLTYLPLHSAEQEALTPNHFIMGSSGGVTQPIMTKKDYVSDIYASWDLIQRRTNHFWKRWVLEYLPTLTKRTKWFGEVKPLKIGDLVVVIDETRRNGWIRGRVVEVATGRDGRIRQAMIQTSGGLFRRPVSKLAVLDVAGRSEAAGPMHPHGEGDVATTTAPATRPATSGDSLHQR</sequence>
<dbReference type="PROSITE" id="PS50994">
    <property type="entry name" value="INTEGRASE"/>
    <property type="match status" value="1"/>
</dbReference>
<dbReference type="PROSITE" id="PS50016">
    <property type="entry name" value="ZF_PHD_2"/>
    <property type="match status" value="1"/>
</dbReference>
<feature type="region of interest" description="Disordered" evidence="6">
    <location>
        <begin position="617"/>
        <end position="641"/>
    </location>
</feature>
<dbReference type="Pfam" id="PF00628">
    <property type="entry name" value="PHD"/>
    <property type="match status" value="1"/>
</dbReference>
<dbReference type="InterPro" id="IPR036397">
    <property type="entry name" value="RNaseH_sf"/>
</dbReference>
<evidence type="ECO:0000256" key="6">
    <source>
        <dbReference type="SAM" id="MobiDB-lite"/>
    </source>
</evidence>
<keyword evidence="2 4" id="KW-0863">Zinc-finger</keyword>
<feature type="compositionally biased region" description="Low complexity" evidence="6">
    <location>
        <begin position="2063"/>
        <end position="2074"/>
    </location>
</feature>
<feature type="region of interest" description="Disordered" evidence="6">
    <location>
        <begin position="287"/>
        <end position="307"/>
    </location>
</feature>
<evidence type="ECO:0000313" key="10">
    <source>
        <dbReference type="EnsemblMetazoa" id="AALFPA23_012536.P17983"/>
    </source>
</evidence>
<accession>A0ABM1YVM4</accession>
<dbReference type="SMART" id="SM00249">
    <property type="entry name" value="PHD"/>
    <property type="match status" value="1"/>
</dbReference>
<dbReference type="Proteomes" id="UP000069940">
    <property type="component" value="Unassembled WGS sequence"/>
</dbReference>
<dbReference type="InterPro" id="IPR040676">
    <property type="entry name" value="DUF5641"/>
</dbReference>
<dbReference type="InterPro" id="IPR019787">
    <property type="entry name" value="Znf_PHD-finger"/>
</dbReference>
<protein>
    <recommendedName>
        <fullName evidence="12">Endonuclease</fullName>
    </recommendedName>
</protein>
<evidence type="ECO:0000259" key="9">
    <source>
        <dbReference type="PROSITE" id="PS50994"/>
    </source>
</evidence>
<dbReference type="GeneID" id="115268299"/>
<evidence type="ECO:0008006" key="12">
    <source>
        <dbReference type="Google" id="ProtNLM"/>
    </source>
</evidence>
<dbReference type="Pfam" id="PF05380">
    <property type="entry name" value="Peptidase_A17"/>
    <property type="match status" value="1"/>
</dbReference>
<dbReference type="RefSeq" id="XP_062711947.1">
    <property type="nucleotide sequence ID" value="XM_062855963.1"/>
</dbReference>
<dbReference type="InterPro" id="IPR013083">
    <property type="entry name" value="Znf_RING/FYVE/PHD"/>
</dbReference>
<evidence type="ECO:0000256" key="4">
    <source>
        <dbReference type="PROSITE-ProRule" id="PRU00047"/>
    </source>
</evidence>
<dbReference type="PANTHER" id="PTHR47331:SF1">
    <property type="entry name" value="GAG-LIKE PROTEIN"/>
    <property type="match status" value="1"/>
</dbReference>
<dbReference type="Gene3D" id="3.30.420.10">
    <property type="entry name" value="Ribonuclease H-like superfamily/Ribonuclease H"/>
    <property type="match status" value="1"/>
</dbReference>
<dbReference type="SUPFAM" id="SSF57903">
    <property type="entry name" value="FYVE/PHD zinc finger"/>
    <property type="match status" value="1"/>
</dbReference>
<dbReference type="InterPro" id="IPR019786">
    <property type="entry name" value="Zinc_finger_PHD-type_CS"/>
</dbReference>
<dbReference type="EnsemblMetazoa" id="AALFPA23_012536.R17983">
    <property type="protein sequence ID" value="AALFPA23_012536.P17983"/>
    <property type="gene ID" value="AALFPA23_012536"/>
</dbReference>
<feature type="domain" description="CCHC-type" evidence="8">
    <location>
        <begin position="651"/>
        <end position="666"/>
    </location>
</feature>
<feature type="coiled-coil region" evidence="5">
    <location>
        <begin position="81"/>
        <end position="128"/>
    </location>
</feature>
<dbReference type="Pfam" id="PF18701">
    <property type="entry name" value="DUF5641"/>
    <property type="match status" value="1"/>
</dbReference>
<keyword evidence="3" id="KW-0862">Zinc</keyword>
<dbReference type="InterPro" id="IPR008042">
    <property type="entry name" value="Retrotrans_Pao"/>
</dbReference>
<dbReference type="Pfam" id="PF03564">
    <property type="entry name" value="DUF1759"/>
    <property type="match status" value="1"/>
</dbReference>
<keyword evidence="1" id="KW-0479">Metal-binding</keyword>
<dbReference type="InterPro" id="IPR001584">
    <property type="entry name" value="Integrase_cat-core"/>
</dbReference>
<evidence type="ECO:0000256" key="5">
    <source>
        <dbReference type="SAM" id="Coils"/>
    </source>
</evidence>
<dbReference type="InterPro" id="IPR011011">
    <property type="entry name" value="Znf_FYVE_PHD"/>
</dbReference>
<feature type="domain" description="Integrase catalytic" evidence="9">
    <location>
        <begin position="1746"/>
        <end position="1931"/>
    </location>
</feature>
<keyword evidence="5" id="KW-0175">Coiled coil</keyword>
<reference evidence="10" key="2">
    <citation type="submission" date="2025-05" db="UniProtKB">
        <authorList>
            <consortium name="EnsemblMetazoa"/>
        </authorList>
    </citation>
    <scope>IDENTIFICATION</scope>
    <source>
        <strain evidence="10">Foshan</strain>
    </source>
</reference>
<dbReference type="InterPro" id="IPR005312">
    <property type="entry name" value="DUF1759"/>
</dbReference>
<dbReference type="Gene3D" id="3.30.40.10">
    <property type="entry name" value="Zinc/RING finger domain, C3HC4 (zinc finger)"/>
    <property type="match status" value="1"/>
</dbReference>
<evidence type="ECO:0000313" key="11">
    <source>
        <dbReference type="Proteomes" id="UP000069940"/>
    </source>
</evidence>
<feature type="compositionally biased region" description="Basic and acidic residues" evidence="6">
    <location>
        <begin position="618"/>
        <end position="632"/>
    </location>
</feature>
<feature type="region of interest" description="Disordered" evidence="6">
    <location>
        <begin position="2050"/>
        <end position="2082"/>
    </location>
</feature>
<dbReference type="PROSITE" id="PS01359">
    <property type="entry name" value="ZF_PHD_1"/>
    <property type="match status" value="1"/>
</dbReference>
<evidence type="ECO:0000256" key="3">
    <source>
        <dbReference type="ARBA" id="ARBA00022833"/>
    </source>
</evidence>
<dbReference type="InterPro" id="IPR012337">
    <property type="entry name" value="RNaseH-like_sf"/>
</dbReference>
<dbReference type="SUPFAM" id="SSF56672">
    <property type="entry name" value="DNA/RNA polymerases"/>
    <property type="match status" value="1"/>
</dbReference>
<feature type="region of interest" description="Disordered" evidence="6">
    <location>
        <begin position="359"/>
        <end position="382"/>
    </location>
</feature>
<dbReference type="SUPFAM" id="SSF53098">
    <property type="entry name" value="Ribonuclease H-like"/>
    <property type="match status" value="1"/>
</dbReference>
<feature type="compositionally biased region" description="Basic and acidic residues" evidence="6">
    <location>
        <begin position="719"/>
        <end position="737"/>
    </location>
</feature>